<name>A0ABV2G3Q1_9FIRM</name>
<dbReference type="InterPro" id="IPR000573">
    <property type="entry name" value="AconitaseA/IPMdHydase_ssu_swvl"/>
</dbReference>
<dbReference type="InterPro" id="IPR050075">
    <property type="entry name" value="LeuD"/>
</dbReference>
<dbReference type="InterPro" id="IPR011827">
    <property type="entry name" value="LeuD_type2/HacB/DmdB"/>
</dbReference>
<keyword evidence="5" id="KW-1185">Reference proteome</keyword>
<keyword evidence="2 4" id="KW-0456">Lyase</keyword>
<gene>
    <name evidence="4" type="ORF">ABID13_004569</name>
</gene>
<dbReference type="RefSeq" id="WP_243003296.1">
    <property type="nucleotide sequence ID" value="NZ_CAJMFN010000046.1"/>
</dbReference>
<dbReference type="PANTHER" id="PTHR43345:SF2">
    <property type="entry name" value="3-ISOPROPYLMALATE DEHYDRATASE SMALL SUBUNIT 1"/>
    <property type="match status" value="1"/>
</dbReference>
<dbReference type="EC" id="4.2.1.35" evidence="4"/>
<dbReference type="InterPro" id="IPR015928">
    <property type="entry name" value="Aconitase/3IPM_dehydase_swvl"/>
</dbReference>
<protein>
    <submittedName>
        <fullName evidence="4">3-isopropylmalate/(R)-2-methylmalate dehydratase small subunit</fullName>
        <ecNumber evidence="4">4.2.1.33</ecNumber>
        <ecNumber evidence="4">4.2.1.35</ecNumber>
    </submittedName>
</protein>
<dbReference type="Pfam" id="PF00694">
    <property type="entry name" value="Aconitase_C"/>
    <property type="match status" value="1"/>
</dbReference>
<sequence length="168" mass="18181">MNMVIHNKVFGVYGPNVAAEQIASSTHVTAVTPQGLASACMKDIDARFHEKIKNGSIMVAAQNFGCNSSREWAPRALKFSGVELVIADSFARIFFRNAINIGLPIIECADICGFCRMGDELEADLSKGIIRNITQGTETKGMVLPDFLLDIMTAGGLLNKLKAEMEGK</sequence>
<evidence type="ECO:0000256" key="2">
    <source>
        <dbReference type="ARBA" id="ARBA00023239"/>
    </source>
</evidence>
<proteinExistence type="inferred from homology"/>
<comment type="caution">
    <text evidence="4">The sequence shown here is derived from an EMBL/GenBank/DDBJ whole genome shotgun (WGS) entry which is preliminary data.</text>
</comment>
<dbReference type="SUPFAM" id="SSF52016">
    <property type="entry name" value="LeuD/IlvD-like"/>
    <property type="match status" value="1"/>
</dbReference>
<comment type="similarity">
    <text evidence="1">Belongs to the LeuD family. LeuD type 2 subfamily.</text>
</comment>
<reference evidence="4 5" key="1">
    <citation type="submission" date="2024-06" db="EMBL/GenBank/DDBJ databases">
        <title>Genomic Encyclopedia of Type Strains, Phase IV (KMG-IV): sequencing the most valuable type-strain genomes for metagenomic binning, comparative biology and taxonomic classification.</title>
        <authorList>
            <person name="Goeker M."/>
        </authorList>
    </citation>
    <scope>NUCLEOTIDE SEQUENCE [LARGE SCALE GENOMIC DNA]</scope>
    <source>
        <strain evidence="4 5">DSM 19261</strain>
    </source>
</reference>
<evidence type="ECO:0000256" key="1">
    <source>
        <dbReference type="ARBA" id="ARBA00009869"/>
    </source>
</evidence>
<dbReference type="GO" id="GO:0003861">
    <property type="term" value="F:3-isopropylmalate dehydratase activity"/>
    <property type="evidence" value="ECO:0007669"/>
    <property type="project" value="UniProtKB-EC"/>
</dbReference>
<accession>A0ABV2G3Q1</accession>
<evidence type="ECO:0000313" key="4">
    <source>
        <dbReference type="EMBL" id="MET3572909.1"/>
    </source>
</evidence>
<evidence type="ECO:0000313" key="5">
    <source>
        <dbReference type="Proteomes" id="UP001549200"/>
    </source>
</evidence>
<organism evidence="4 5">
    <name type="scientific">Enterocloster citroniae</name>
    <dbReference type="NCBI Taxonomy" id="358743"/>
    <lineage>
        <taxon>Bacteria</taxon>
        <taxon>Bacillati</taxon>
        <taxon>Bacillota</taxon>
        <taxon>Clostridia</taxon>
        <taxon>Lachnospirales</taxon>
        <taxon>Lachnospiraceae</taxon>
        <taxon>Enterocloster</taxon>
    </lineage>
</organism>
<dbReference type="NCBIfam" id="TIGR02087">
    <property type="entry name" value="LEUD_arch"/>
    <property type="match status" value="1"/>
</dbReference>
<feature type="domain" description="Aconitase A/isopropylmalate dehydratase small subunit swivel" evidence="3">
    <location>
        <begin position="44"/>
        <end position="103"/>
    </location>
</feature>
<dbReference type="PANTHER" id="PTHR43345">
    <property type="entry name" value="3-ISOPROPYLMALATE DEHYDRATASE SMALL SUBUNIT 2-RELATED-RELATED"/>
    <property type="match status" value="1"/>
</dbReference>
<dbReference type="Gene3D" id="3.20.19.10">
    <property type="entry name" value="Aconitase, domain 4"/>
    <property type="match status" value="1"/>
</dbReference>
<dbReference type="EMBL" id="JBEPLZ010000023">
    <property type="protein sequence ID" value="MET3572909.1"/>
    <property type="molecule type" value="Genomic_DNA"/>
</dbReference>
<dbReference type="GO" id="GO:0047508">
    <property type="term" value="F:(R)-2-methylmalate dehydratase activity"/>
    <property type="evidence" value="ECO:0007669"/>
    <property type="project" value="UniProtKB-EC"/>
</dbReference>
<dbReference type="Proteomes" id="UP001549200">
    <property type="component" value="Unassembled WGS sequence"/>
</dbReference>
<dbReference type="EC" id="4.2.1.33" evidence="4"/>
<evidence type="ECO:0000259" key="3">
    <source>
        <dbReference type="Pfam" id="PF00694"/>
    </source>
</evidence>